<protein>
    <submittedName>
        <fullName evidence="6">MurR/RpiR family transcriptional regulator</fullName>
    </submittedName>
</protein>
<proteinExistence type="predicted"/>
<sequence length="243" mass="27388">MDLLDNYANLTVSEKRVVDYIYNNLFIIPSLSIKTLSNNLHISKTTIINLCQKLGFKGFRELKFYIENSIQEENNNNNVSSSEDIANITSKTMVMLSERSINKAVELINNANSVFIIARGTSKAVAYYLEHMLLILNKPCIFINDYNLLDLYHNFVSEKDLVVCISLSGKTEKIVESTKRLSIKNVPLIGITSFHQNPLSEYVDVVLQCYAHSTNTTMGDAISRLGFFVTIDVLVNALNCSIK</sequence>
<keyword evidence="2" id="KW-0238">DNA-binding</keyword>
<evidence type="ECO:0000256" key="1">
    <source>
        <dbReference type="ARBA" id="ARBA00023015"/>
    </source>
</evidence>
<dbReference type="Pfam" id="PF01418">
    <property type="entry name" value="HTH_6"/>
    <property type="match status" value="1"/>
</dbReference>
<feature type="domain" description="SIS" evidence="5">
    <location>
        <begin position="104"/>
        <end position="243"/>
    </location>
</feature>
<evidence type="ECO:0000259" key="5">
    <source>
        <dbReference type="PROSITE" id="PS51464"/>
    </source>
</evidence>
<gene>
    <name evidence="6" type="ORF">KQ656_10355</name>
</gene>
<name>A0ABS6H1L2_MAMLE</name>
<dbReference type="PANTHER" id="PTHR30514">
    <property type="entry name" value="GLUCOKINASE"/>
    <property type="match status" value="1"/>
</dbReference>
<dbReference type="InterPro" id="IPR001347">
    <property type="entry name" value="SIS_dom"/>
</dbReference>
<dbReference type="PROSITE" id="PS51071">
    <property type="entry name" value="HTH_RPIR"/>
    <property type="match status" value="1"/>
</dbReference>
<keyword evidence="3" id="KW-0804">Transcription</keyword>
<dbReference type="PANTHER" id="PTHR30514:SF1">
    <property type="entry name" value="HTH-TYPE TRANSCRIPTIONAL REGULATOR HEXR-RELATED"/>
    <property type="match status" value="1"/>
</dbReference>
<dbReference type="Proteomes" id="UP000770161">
    <property type="component" value="Unassembled WGS sequence"/>
</dbReference>
<organism evidence="6 7">
    <name type="scientific">Mammaliicoccus lentus</name>
    <name type="common">Staphylococcus lentus</name>
    <dbReference type="NCBI Taxonomy" id="42858"/>
    <lineage>
        <taxon>Bacteria</taxon>
        <taxon>Bacillati</taxon>
        <taxon>Bacillota</taxon>
        <taxon>Bacilli</taxon>
        <taxon>Bacillales</taxon>
        <taxon>Staphylococcaceae</taxon>
        <taxon>Mammaliicoccus</taxon>
    </lineage>
</organism>
<dbReference type="InterPro" id="IPR047640">
    <property type="entry name" value="RpiR-like"/>
</dbReference>
<evidence type="ECO:0000256" key="3">
    <source>
        <dbReference type="ARBA" id="ARBA00023163"/>
    </source>
</evidence>
<dbReference type="EMBL" id="JAHLZN010000022">
    <property type="protein sequence ID" value="MBU6114365.1"/>
    <property type="molecule type" value="Genomic_DNA"/>
</dbReference>
<evidence type="ECO:0000313" key="6">
    <source>
        <dbReference type="EMBL" id="MBU6114365.1"/>
    </source>
</evidence>
<evidence type="ECO:0000259" key="4">
    <source>
        <dbReference type="PROSITE" id="PS51071"/>
    </source>
</evidence>
<feature type="domain" description="HTH rpiR-type" evidence="4">
    <location>
        <begin position="1"/>
        <end position="73"/>
    </location>
</feature>
<dbReference type="Pfam" id="PF01380">
    <property type="entry name" value="SIS"/>
    <property type="match status" value="1"/>
</dbReference>
<keyword evidence="1" id="KW-0805">Transcription regulation</keyword>
<dbReference type="RefSeq" id="WP_216683795.1">
    <property type="nucleotide sequence ID" value="NZ_JAHLZN010000022.1"/>
</dbReference>
<dbReference type="PROSITE" id="PS51464">
    <property type="entry name" value="SIS"/>
    <property type="match status" value="1"/>
</dbReference>
<dbReference type="InterPro" id="IPR035472">
    <property type="entry name" value="RpiR-like_SIS"/>
</dbReference>
<accession>A0ABS6H1L2</accession>
<keyword evidence="7" id="KW-1185">Reference proteome</keyword>
<evidence type="ECO:0000313" key="7">
    <source>
        <dbReference type="Proteomes" id="UP000770161"/>
    </source>
</evidence>
<dbReference type="CDD" id="cd05013">
    <property type="entry name" value="SIS_RpiR"/>
    <property type="match status" value="1"/>
</dbReference>
<dbReference type="InterPro" id="IPR000281">
    <property type="entry name" value="HTH_RpiR"/>
</dbReference>
<comment type="caution">
    <text evidence="6">The sequence shown here is derived from an EMBL/GenBank/DDBJ whole genome shotgun (WGS) entry which is preliminary data.</text>
</comment>
<evidence type="ECO:0000256" key="2">
    <source>
        <dbReference type="ARBA" id="ARBA00023125"/>
    </source>
</evidence>
<reference evidence="6 7" key="1">
    <citation type="submission" date="2021-06" db="EMBL/GenBank/DDBJ databases">
        <title>Staphylococcus lentus K169 genome sequencing.</title>
        <authorList>
            <person name="Sundareshan S."/>
            <person name="Akhila D.S."/>
            <person name="Prachi D."/>
            <person name="Sivakumar R."/>
            <person name="Rajendhran J."/>
            <person name="Isloor S."/>
            <person name="Hegde N.R."/>
        </authorList>
    </citation>
    <scope>NUCLEOTIDE SEQUENCE [LARGE SCALE GENOMIC DNA]</scope>
    <source>
        <strain evidence="6 7">K169</strain>
    </source>
</reference>